<sequence>MYTEKTKELFACLIDRPLLTDQLLQRPPFRFLHDIVKITIQNTGFLMNNFTNEEMDAATITDKTAKTSFLKKLIKALNDDGSLKDVKVAKIIAGKEPEMTNLVERDRRYSSKSKEKRKKESEYKTTIIKQTVGDNKRKDSINERHFKDIAPETLPTNTERMIHTDQEPTATTKMEDSVIVDKIINETEQPLISPTLKEQARLSTSSVRPRTSLSRLGTAAARPAPPKIKKKRVEEIERKPEINIKTSGLIVGERKQSDEYFIVEDEPSYDQSDQTNADELVIEEHGSLVRKILETKKGLEDQIRKEAYNAAISVFDENDQAKSQKELADLQKTMQQITQITHLFARFLDNAQEDAESMFKEMEDWRLESTKNIHNLRERKASAEGTSESLLLRLNQLDEQIKEVKNAIVQTKAKELCHLYVIKFMDKKYNSPQGYFIKKGSPITNPIIGKRNGQKIFTFQG</sequence>
<dbReference type="GO" id="GO:0036064">
    <property type="term" value="C:ciliary basal body"/>
    <property type="evidence" value="ECO:0007669"/>
    <property type="project" value="TreeGrafter"/>
</dbReference>
<dbReference type="Pfam" id="PF10243">
    <property type="entry name" value="MIP-T3"/>
    <property type="match status" value="1"/>
</dbReference>
<evidence type="ECO:0000256" key="1">
    <source>
        <dbReference type="ARBA" id="ARBA00004120"/>
    </source>
</evidence>
<feature type="coiled-coil region" evidence="9">
    <location>
        <begin position="320"/>
        <end position="414"/>
    </location>
</feature>
<evidence type="ECO:0000256" key="9">
    <source>
        <dbReference type="SAM" id="Coils"/>
    </source>
</evidence>
<keyword evidence="4" id="KW-0970">Cilium biogenesis/degradation</keyword>
<evidence type="ECO:0000256" key="3">
    <source>
        <dbReference type="ARBA" id="ARBA00022490"/>
    </source>
</evidence>
<proteinExistence type="inferred from homology"/>
<protein>
    <recommendedName>
        <fullName evidence="15">TRAF3-interacting protein 1 N-terminal domain-containing protein</fullName>
    </recommendedName>
</protein>
<comment type="subcellular location">
    <subcellularLocation>
        <location evidence="2">Cytoplasm</location>
        <location evidence="2">Cytoskeleton</location>
        <location evidence="2">Cilium axoneme</location>
    </subcellularLocation>
    <subcellularLocation>
        <location evidence="1">Cytoplasm</location>
        <location evidence="1">Cytoskeleton</location>
        <location evidence="1">Cilium basal body</location>
    </subcellularLocation>
</comment>
<feature type="domain" description="TRAF3-interacting protein 1 N-terminal" evidence="11">
    <location>
        <begin position="3"/>
        <end position="102"/>
    </location>
</feature>
<evidence type="ECO:0000256" key="7">
    <source>
        <dbReference type="ARBA" id="ARBA00023273"/>
    </source>
</evidence>
<dbReference type="GO" id="GO:0060271">
    <property type="term" value="P:cilium assembly"/>
    <property type="evidence" value="ECO:0007669"/>
    <property type="project" value="TreeGrafter"/>
</dbReference>
<dbReference type="GO" id="GO:0008017">
    <property type="term" value="F:microtubule binding"/>
    <property type="evidence" value="ECO:0007669"/>
    <property type="project" value="InterPro"/>
</dbReference>
<keyword evidence="7" id="KW-0966">Cell projection</keyword>
<keyword evidence="14" id="KW-1185">Reference proteome</keyword>
<evidence type="ECO:0000256" key="10">
    <source>
        <dbReference type="SAM" id="MobiDB-lite"/>
    </source>
</evidence>
<dbReference type="Proteomes" id="UP000242913">
    <property type="component" value="Unassembled WGS sequence"/>
</dbReference>
<reference evidence="13 14" key="1">
    <citation type="submission" date="2015-12" db="EMBL/GenBank/DDBJ databases">
        <title>Draft genome of the nematode, Onchocerca flexuosa.</title>
        <authorList>
            <person name="Mitreva M."/>
        </authorList>
    </citation>
    <scope>NUCLEOTIDE SEQUENCE [LARGE SCALE GENOMIC DNA]</scope>
    <source>
        <strain evidence="13">Red Deer</strain>
    </source>
</reference>
<feature type="compositionally biased region" description="Polar residues" evidence="10">
    <location>
        <begin position="201"/>
        <end position="215"/>
    </location>
</feature>
<dbReference type="GO" id="GO:0005930">
    <property type="term" value="C:axoneme"/>
    <property type="evidence" value="ECO:0007669"/>
    <property type="project" value="UniProtKB-SubCell"/>
</dbReference>
<feature type="domain" description="TRAF3-interacting protein 1 C-terminal" evidence="12">
    <location>
        <begin position="283"/>
        <end position="414"/>
    </location>
</feature>
<dbReference type="AlphaFoldDB" id="A0A238C1K4"/>
<gene>
    <name evidence="13" type="ORF">X798_01821</name>
</gene>
<dbReference type="InterPro" id="IPR040468">
    <property type="entry name" value="TRAF3IP1_N"/>
</dbReference>
<evidence type="ECO:0008006" key="15">
    <source>
        <dbReference type="Google" id="ProtNLM"/>
    </source>
</evidence>
<evidence type="ECO:0000259" key="11">
    <source>
        <dbReference type="Pfam" id="PF10243"/>
    </source>
</evidence>
<evidence type="ECO:0000259" key="12">
    <source>
        <dbReference type="Pfam" id="PF17749"/>
    </source>
</evidence>
<keyword evidence="3" id="KW-0963">Cytoplasm</keyword>
<evidence type="ECO:0000256" key="5">
    <source>
        <dbReference type="ARBA" id="ARBA00023054"/>
    </source>
</evidence>
<keyword evidence="5 9" id="KW-0175">Coiled coil</keyword>
<accession>A0A238C1K4</accession>
<evidence type="ECO:0000256" key="2">
    <source>
        <dbReference type="ARBA" id="ARBA00004430"/>
    </source>
</evidence>
<name>A0A238C1K4_9BILA</name>
<dbReference type="OrthoDB" id="10258914at2759"/>
<evidence type="ECO:0000256" key="4">
    <source>
        <dbReference type="ARBA" id="ARBA00022794"/>
    </source>
</evidence>
<feature type="region of interest" description="Disordered" evidence="10">
    <location>
        <begin position="197"/>
        <end position="228"/>
    </location>
</feature>
<dbReference type="Gene3D" id="1.10.418.50">
    <property type="entry name" value="Microtubule-binding protein MIP-T3"/>
    <property type="match status" value="1"/>
</dbReference>
<evidence type="ECO:0000256" key="6">
    <source>
        <dbReference type="ARBA" id="ARBA00023212"/>
    </source>
</evidence>
<organism evidence="13 14">
    <name type="scientific">Onchocerca flexuosa</name>
    <dbReference type="NCBI Taxonomy" id="387005"/>
    <lineage>
        <taxon>Eukaryota</taxon>
        <taxon>Metazoa</taxon>
        <taxon>Ecdysozoa</taxon>
        <taxon>Nematoda</taxon>
        <taxon>Chromadorea</taxon>
        <taxon>Rhabditida</taxon>
        <taxon>Spirurina</taxon>
        <taxon>Spiruromorpha</taxon>
        <taxon>Filarioidea</taxon>
        <taxon>Onchocercidae</taxon>
        <taxon>Onchocerca</taxon>
    </lineage>
</organism>
<dbReference type="InterPro" id="IPR018799">
    <property type="entry name" value="TRAF3IP1"/>
</dbReference>
<dbReference type="GO" id="GO:0042073">
    <property type="term" value="P:intraciliary transport"/>
    <property type="evidence" value="ECO:0007669"/>
    <property type="project" value="TreeGrafter"/>
</dbReference>
<dbReference type="PANTHER" id="PTHR31363:SF0">
    <property type="entry name" value="TRAF3-INTERACTING PROTEIN 1"/>
    <property type="match status" value="1"/>
</dbReference>
<dbReference type="InterPro" id="IPR041476">
    <property type="entry name" value="TRAF3IP1_C"/>
</dbReference>
<keyword evidence="6" id="KW-0206">Cytoskeleton</keyword>
<evidence type="ECO:0000313" key="14">
    <source>
        <dbReference type="Proteomes" id="UP000242913"/>
    </source>
</evidence>
<dbReference type="Pfam" id="PF17749">
    <property type="entry name" value="MIP-T3_C"/>
    <property type="match status" value="1"/>
</dbReference>
<dbReference type="InterPro" id="IPR042576">
    <property type="entry name" value="TRAF3IP1_N_sf"/>
</dbReference>
<evidence type="ECO:0000313" key="13">
    <source>
        <dbReference type="EMBL" id="OZC10995.1"/>
    </source>
</evidence>
<dbReference type="GO" id="GO:0070507">
    <property type="term" value="P:regulation of microtubule cytoskeleton organization"/>
    <property type="evidence" value="ECO:0007669"/>
    <property type="project" value="TreeGrafter"/>
</dbReference>
<dbReference type="PANTHER" id="PTHR31363">
    <property type="entry name" value="TRAF3-INTERACTING PROTEIN 1"/>
    <property type="match status" value="1"/>
</dbReference>
<comment type="similarity">
    <text evidence="8">Belongs to the TRAF3IP1 family.</text>
</comment>
<dbReference type="GO" id="GO:0030992">
    <property type="term" value="C:intraciliary transport particle B"/>
    <property type="evidence" value="ECO:0007669"/>
    <property type="project" value="TreeGrafter"/>
</dbReference>
<dbReference type="EMBL" id="KZ269982">
    <property type="protein sequence ID" value="OZC10995.1"/>
    <property type="molecule type" value="Genomic_DNA"/>
</dbReference>
<evidence type="ECO:0000256" key="8">
    <source>
        <dbReference type="ARBA" id="ARBA00043971"/>
    </source>
</evidence>